<dbReference type="AlphaFoldDB" id="A0A1H8M1R4"/>
<evidence type="ECO:0000313" key="1">
    <source>
        <dbReference type="EMBL" id="SEO11078.1"/>
    </source>
</evidence>
<organism evidence="1 2">
    <name type="scientific">Mucilaginibacter gossypiicola</name>
    <dbReference type="NCBI Taxonomy" id="551995"/>
    <lineage>
        <taxon>Bacteria</taxon>
        <taxon>Pseudomonadati</taxon>
        <taxon>Bacteroidota</taxon>
        <taxon>Sphingobacteriia</taxon>
        <taxon>Sphingobacteriales</taxon>
        <taxon>Sphingobacteriaceae</taxon>
        <taxon>Mucilaginibacter</taxon>
    </lineage>
</organism>
<evidence type="ECO:0008006" key="3">
    <source>
        <dbReference type="Google" id="ProtNLM"/>
    </source>
</evidence>
<keyword evidence="2" id="KW-1185">Reference proteome</keyword>
<name>A0A1H8M1R4_9SPHI</name>
<gene>
    <name evidence="1" type="ORF">SAMN05192574_105342</name>
</gene>
<dbReference type="STRING" id="551995.SAMN05192574_105342"/>
<dbReference type="EMBL" id="FOCL01000005">
    <property type="protein sequence ID" value="SEO11078.1"/>
    <property type="molecule type" value="Genomic_DNA"/>
</dbReference>
<accession>A0A1H8M1R4</accession>
<sequence>MKKEDFQKLESLSDVTRMLGLPKPMHPLITLIDNTNNHIEADKFPHSHVLKFYKISYRASLSGKLKYGQGYFDFDEGGLMFASPGQVIGRYEDTGENSGYTLLIHPDLFLSYPLAKKIRQYGFFSYSANEALHLSDNEKTIIVSIFKILQAELNSRIDNFSQDVIVSQIEVLLNYATRFYKRQFITRKAVNNDCCRKWKIFWNSILRMKINWVLDCLPCSFYLTG</sequence>
<reference evidence="2" key="1">
    <citation type="submission" date="2016-10" db="EMBL/GenBank/DDBJ databases">
        <authorList>
            <person name="Varghese N."/>
            <person name="Submissions S."/>
        </authorList>
    </citation>
    <scope>NUCLEOTIDE SEQUENCE [LARGE SCALE GENOMIC DNA]</scope>
    <source>
        <strain evidence="2">Gh-48</strain>
    </source>
</reference>
<dbReference type="Proteomes" id="UP000198942">
    <property type="component" value="Unassembled WGS sequence"/>
</dbReference>
<protein>
    <recommendedName>
        <fullName evidence="3">AraC family transcriptional regulator</fullName>
    </recommendedName>
</protein>
<evidence type="ECO:0000313" key="2">
    <source>
        <dbReference type="Proteomes" id="UP000198942"/>
    </source>
</evidence>
<dbReference type="RefSeq" id="WP_317040894.1">
    <property type="nucleotide sequence ID" value="NZ_FOCL01000005.1"/>
</dbReference>
<proteinExistence type="predicted"/>